<protein>
    <submittedName>
        <fullName evidence="1">Uncharacterized protein</fullName>
    </submittedName>
</protein>
<dbReference type="EMBL" id="CP136925">
    <property type="protein sequence ID" value="WXA12514.1"/>
    <property type="molecule type" value="Genomic_DNA"/>
</dbReference>
<proteinExistence type="predicted"/>
<keyword evidence="3" id="KW-1185">Reference proteome</keyword>
<dbReference type="EMBL" id="CP136924">
    <property type="protein sequence ID" value="WXA02325.1"/>
    <property type="molecule type" value="Genomic_DNA"/>
</dbReference>
<sequence length="74" mass="7693">MLKEVLNMDGITVLNKPQLKVISGGVRDGGSIGDCYKCCYDNNPSVCSTCAEVGVPVCESGSSAKMCGLEEACN</sequence>
<dbReference type="Proteomes" id="UP001368318">
    <property type="component" value="Chromosome"/>
</dbReference>
<dbReference type="KEGG" id="mcaa:R3L15_10320"/>
<accession>A0AAU6NXC7</accession>
<name>A0AAU6NXC7_9FLAO</name>
<dbReference type="RefSeq" id="WP_338731534.1">
    <property type="nucleotide sequence ID" value="NZ_CP136924.1"/>
</dbReference>
<evidence type="ECO:0000313" key="2">
    <source>
        <dbReference type="EMBL" id="WXA12514.1"/>
    </source>
</evidence>
<reference evidence="1 3" key="1">
    <citation type="submission" date="2023-10" db="EMBL/GenBank/DDBJ databases">
        <title>Culture-based analysis of two novel bacteria associated with mangrove crab gills.</title>
        <authorList>
            <person name="Yang X."/>
            <person name="Garuglieri E."/>
            <person name="Van Goethem M.W."/>
            <person name="Fusi M."/>
            <person name="Marasco R."/>
            <person name="Daffonchio D.G."/>
        </authorList>
    </citation>
    <scope>NUCLEOTIDE SEQUENCE [LARGE SCALE GENOMIC DNA]</scope>
    <source>
        <strain evidence="2">UG2-1</strain>
        <strain evidence="1">UG2-2</strain>
        <strain evidence="3">UG2_2</strain>
    </source>
</reference>
<gene>
    <name evidence="2" type="ORF">R3L15_10320</name>
    <name evidence="1" type="ORF">R3L16_11270</name>
</gene>
<evidence type="ECO:0000313" key="3">
    <source>
        <dbReference type="Proteomes" id="UP001368318"/>
    </source>
</evidence>
<organism evidence="1 3">
    <name type="scientific">Mangrovimonas cancribranchiae</name>
    <dbReference type="NCBI Taxonomy" id="3080055"/>
    <lineage>
        <taxon>Bacteria</taxon>
        <taxon>Pseudomonadati</taxon>
        <taxon>Bacteroidota</taxon>
        <taxon>Flavobacteriia</taxon>
        <taxon>Flavobacteriales</taxon>
        <taxon>Flavobacteriaceae</taxon>
        <taxon>Mangrovimonas</taxon>
    </lineage>
</organism>
<evidence type="ECO:0000313" key="1">
    <source>
        <dbReference type="EMBL" id="WXA02325.1"/>
    </source>
</evidence>
<dbReference type="AlphaFoldDB" id="A0AAU6NXC7"/>